<dbReference type="Pfam" id="PF04102">
    <property type="entry name" value="SlyX"/>
    <property type="match status" value="1"/>
</dbReference>
<reference evidence="1 2" key="1">
    <citation type="submission" date="2016-10" db="EMBL/GenBank/DDBJ databases">
        <authorList>
            <person name="de Groot N.N."/>
        </authorList>
    </citation>
    <scope>NUCLEOTIDE SEQUENCE [LARGE SCALE GENOMIC DNA]</scope>
    <source>
        <strain evidence="1 2">DSM 25927</strain>
    </source>
</reference>
<dbReference type="OrthoDB" id="8606883at2"/>
<dbReference type="PANTHER" id="PTHR36508:SF1">
    <property type="entry name" value="PROTEIN SLYX"/>
    <property type="match status" value="1"/>
</dbReference>
<dbReference type="EMBL" id="FOFS01000012">
    <property type="protein sequence ID" value="SEQ93437.1"/>
    <property type="molecule type" value="Genomic_DNA"/>
</dbReference>
<dbReference type="Proteomes" id="UP000199233">
    <property type="component" value="Unassembled WGS sequence"/>
</dbReference>
<evidence type="ECO:0000313" key="1">
    <source>
        <dbReference type="EMBL" id="SEQ93437.1"/>
    </source>
</evidence>
<dbReference type="InterPro" id="IPR007236">
    <property type="entry name" value="SlyX"/>
</dbReference>
<dbReference type="AlphaFoldDB" id="A0A1H9K388"/>
<accession>A0A1H9K388</accession>
<dbReference type="RefSeq" id="WP_093288270.1">
    <property type="nucleotide sequence ID" value="NZ_FOFS01000012.1"/>
</dbReference>
<gene>
    <name evidence="1" type="ORF">SAMN04488038_112193</name>
</gene>
<keyword evidence="2" id="KW-1185">Reference proteome</keyword>
<name>A0A1H9K388_9GAMM</name>
<sequence length="69" mass="7857">MNEEERFIALETRLSYLDATVQDLNAVITAQQQQLQAMERLCALMGERLARMGQDLYKGTAADEVPPHY</sequence>
<protein>
    <submittedName>
        <fullName evidence="1">SlyX protein</fullName>
    </submittedName>
</protein>
<evidence type="ECO:0000313" key="2">
    <source>
        <dbReference type="Proteomes" id="UP000199233"/>
    </source>
</evidence>
<dbReference type="Gene3D" id="1.20.5.300">
    <property type="match status" value="1"/>
</dbReference>
<dbReference type="PANTHER" id="PTHR36508">
    <property type="entry name" value="PROTEIN SLYX"/>
    <property type="match status" value="1"/>
</dbReference>
<dbReference type="STRING" id="489703.SAMN04488038_112193"/>
<organism evidence="1 2">
    <name type="scientific">Solimonas aquatica</name>
    <dbReference type="NCBI Taxonomy" id="489703"/>
    <lineage>
        <taxon>Bacteria</taxon>
        <taxon>Pseudomonadati</taxon>
        <taxon>Pseudomonadota</taxon>
        <taxon>Gammaproteobacteria</taxon>
        <taxon>Nevskiales</taxon>
        <taxon>Nevskiaceae</taxon>
        <taxon>Solimonas</taxon>
    </lineage>
</organism>
<proteinExistence type="predicted"/>